<accession>T0RWV6</accession>
<keyword evidence="1" id="KW-0732">Signal</keyword>
<dbReference type="GeneID" id="19948386"/>
<protein>
    <submittedName>
        <fullName evidence="2">Uncharacterized protein</fullName>
    </submittedName>
</protein>
<dbReference type="Proteomes" id="UP000030762">
    <property type="component" value="Unassembled WGS sequence"/>
</dbReference>
<evidence type="ECO:0000313" key="2">
    <source>
        <dbReference type="EMBL" id="EQC34857.1"/>
    </source>
</evidence>
<dbReference type="RefSeq" id="XP_008611729.1">
    <property type="nucleotide sequence ID" value="XM_008613507.1"/>
</dbReference>
<organism evidence="2 3">
    <name type="scientific">Saprolegnia diclina (strain VS20)</name>
    <dbReference type="NCBI Taxonomy" id="1156394"/>
    <lineage>
        <taxon>Eukaryota</taxon>
        <taxon>Sar</taxon>
        <taxon>Stramenopiles</taxon>
        <taxon>Oomycota</taxon>
        <taxon>Saprolegniomycetes</taxon>
        <taxon>Saprolegniales</taxon>
        <taxon>Saprolegniaceae</taxon>
        <taxon>Saprolegnia</taxon>
    </lineage>
</organism>
<sequence>MSLAVRTPALTALLGLLTLPRGGKHWPQAYLNSTTVADIGCICTAITVFNNVCIDGVCCNMQWPASHDPAFCPPYRKFVLCRMLVRCTNLLRACIPAESGLVEAVTSPAHCAGHGQQ</sequence>
<dbReference type="AlphaFoldDB" id="T0RWV6"/>
<evidence type="ECO:0000256" key="1">
    <source>
        <dbReference type="SAM" id="SignalP"/>
    </source>
</evidence>
<reference evidence="2 3" key="1">
    <citation type="submission" date="2012-04" db="EMBL/GenBank/DDBJ databases">
        <title>The Genome Sequence of Saprolegnia declina VS20.</title>
        <authorList>
            <consortium name="The Broad Institute Genome Sequencing Platform"/>
            <person name="Russ C."/>
            <person name="Nusbaum C."/>
            <person name="Tyler B."/>
            <person name="van West P."/>
            <person name="Dieguez-Uribeondo J."/>
            <person name="de Bruijn I."/>
            <person name="Tripathy S."/>
            <person name="Jiang R."/>
            <person name="Young S.K."/>
            <person name="Zeng Q."/>
            <person name="Gargeya S."/>
            <person name="Fitzgerald M."/>
            <person name="Haas B."/>
            <person name="Abouelleil A."/>
            <person name="Alvarado L."/>
            <person name="Arachchi H.M."/>
            <person name="Berlin A."/>
            <person name="Chapman S.B."/>
            <person name="Goldberg J."/>
            <person name="Griggs A."/>
            <person name="Gujja S."/>
            <person name="Hansen M."/>
            <person name="Howarth C."/>
            <person name="Imamovic A."/>
            <person name="Larimer J."/>
            <person name="McCowen C."/>
            <person name="Montmayeur A."/>
            <person name="Murphy C."/>
            <person name="Neiman D."/>
            <person name="Pearson M."/>
            <person name="Priest M."/>
            <person name="Roberts A."/>
            <person name="Saif S."/>
            <person name="Shea T."/>
            <person name="Sisk P."/>
            <person name="Sykes S."/>
            <person name="Wortman J."/>
            <person name="Nusbaum C."/>
            <person name="Birren B."/>
        </authorList>
    </citation>
    <scope>NUCLEOTIDE SEQUENCE [LARGE SCALE GENOMIC DNA]</scope>
    <source>
        <strain evidence="2 3">VS20</strain>
    </source>
</reference>
<dbReference type="InParanoid" id="T0RWV6"/>
<keyword evidence="3" id="KW-1185">Reference proteome</keyword>
<gene>
    <name evidence="2" type="ORF">SDRG_07659</name>
</gene>
<dbReference type="OrthoDB" id="10456416at2759"/>
<feature type="chain" id="PRO_5004571728" evidence="1">
    <location>
        <begin position="26"/>
        <end position="117"/>
    </location>
</feature>
<dbReference type="VEuPathDB" id="FungiDB:SDRG_07659"/>
<feature type="signal peptide" evidence="1">
    <location>
        <begin position="1"/>
        <end position="25"/>
    </location>
</feature>
<dbReference type="EMBL" id="JH767153">
    <property type="protein sequence ID" value="EQC34857.1"/>
    <property type="molecule type" value="Genomic_DNA"/>
</dbReference>
<proteinExistence type="predicted"/>
<name>T0RWV6_SAPDV</name>
<evidence type="ECO:0000313" key="3">
    <source>
        <dbReference type="Proteomes" id="UP000030762"/>
    </source>
</evidence>